<evidence type="ECO:0000256" key="1">
    <source>
        <dbReference type="SAM" id="MobiDB-lite"/>
    </source>
</evidence>
<dbReference type="OrthoDB" id="47059at2759"/>
<feature type="region of interest" description="Disordered" evidence="1">
    <location>
        <begin position="41"/>
        <end position="65"/>
    </location>
</feature>
<sequence>SKSREAKVAMGGHIARRTDRRWDPKCWNGDLAPVYAALVDPPRGGRMTSSESQGAAESKRSSMRV</sequence>
<feature type="non-terminal residue" evidence="2">
    <location>
        <position position="1"/>
    </location>
</feature>
<evidence type="ECO:0000313" key="2">
    <source>
        <dbReference type="EMBL" id="CAH2207675.1"/>
    </source>
</evidence>
<proteinExistence type="predicted"/>
<gene>
    <name evidence="2" type="primary">jg14203</name>
    <name evidence="2" type="ORF">PAEG_LOCUS295</name>
</gene>
<name>A0A8S4QEV3_9NEOP</name>
<keyword evidence="3" id="KW-1185">Reference proteome</keyword>
<dbReference type="Proteomes" id="UP000838756">
    <property type="component" value="Unassembled WGS sequence"/>
</dbReference>
<dbReference type="AlphaFoldDB" id="A0A8S4QEV3"/>
<organism evidence="2 3">
    <name type="scientific">Pararge aegeria aegeria</name>
    <dbReference type="NCBI Taxonomy" id="348720"/>
    <lineage>
        <taxon>Eukaryota</taxon>
        <taxon>Metazoa</taxon>
        <taxon>Ecdysozoa</taxon>
        <taxon>Arthropoda</taxon>
        <taxon>Hexapoda</taxon>
        <taxon>Insecta</taxon>
        <taxon>Pterygota</taxon>
        <taxon>Neoptera</taxon>
        <taxon>Endopterygota</taxon>
        <taxon>Lepidoptera</taxon>
        <taxon>Glossata</taxon>
        <taxon>Ditrysia</taxon>
        <taxon>Papilionoidea</taxon>
        <taxon>Nymphalidae</taxon>
        <taxon>Satyrinae</taxon>
        <taxon>Satyrini</taxon>
        <taxon>Parargina</taxon>
        <taxon>Pararge</taxon>
    </lineage>
</organism>
<protein>
    <submittedName>
        <fullName evidence="2">Jg14203 protein</fullName>
    </submittedName>
</protein>
<accession>A0A8S4QEV3</accession>
<evidence type="ECO:0000313" key="3">
    <source>
        <dbReference type="Proteomes" id="UP000838756"/>
    </source>
</evidence>
<reference evidence="2" key="1">
    <citation type="submission" date="2022-03" db="EMBL/GenBank/DDBJ databases">
        <authorList>
            <person name="Lindestad O."/>
        </authorList>
    </citation>
    <scope>NUCLEOTIDE SEQUENCE</scope>
</reference>
<dbReference type="EMBL" id="CAKXAJ010000946">
    <property type="protein sequence ID" value="CAH2207675.1"/>
    <property type="molecule type" value="Genomic_DNA"/>
</dbReference>
<comment type="caution">
    <text evidence="2">The sequence shown here is derived from an EMBL/GenBank/DDBJ whole genome shotgun (WGS) entry which is preliminary data.</text>
</comment>